<sequence length="219" mass="24739">MKASICLVIVLLAVSTIAQQGCDPSQYDSVRQCYSKFFKNYKLTLGADNSFPSYEDFDALRGKDKSGLNNLGMARVCVFQNSLSDCIGPNSVCINPTDLLKVFNVDSKYAYSWIEDFFMNNYECFTEYKYTMNNFYCLQTVRIIGKDKLFQCKYQLDVDMNNDICQAEASYATCMMSVYESYCGKDAGVYTCNVVKTGVEHALPQCTSNLISCPKYSFA</sequence>
<evidence type="ECO:0000313" key="2">
    <source>
        <dbReference type="WBParaSite" id="RSKR_0000650900.1"/>
    </source>
</evidence>
<protein>
    <submittedName>
        <fullName evidence="2">DUF19 domain-containing protein</fullName>
    </submittedName>
</protein>
<proteinExistence type="predicted"/>
<dbReference type="WBParaSite" id="RSKR_0000650900.1">
    <property type="protein sequence ID" value="RSKR_0000650900.1"/>
    <property type="gene ID" value="RSKR_0000650900"/>
</dbReference>
<dbReference type="Proteomes" id="UP000095286">
    <property type="component" value="Unplaced"/>
</dbReference>
<name>A0AC35U0Z9_9BILA</name>
<accession>A0AC35U0Z9</accession>
<evidence type="ECO:0000313" key="1">
    <source>
        <dbReference type="Proteomes" id="UP000095286"/>
    </source>
</evidence>
<reference evidence="2" key="1">
    <citation type="submission" date="2016-11" db="UniProtKB">
        <authorList>
            <consortium name="WormBaseParasite"/>
        </authorList>
    </citation>
    <scope>IDENTIFICATION</scope>
    <source>
        <strain evidence="2">KR3021</strain>
    </source>
</reference>
<organism evidence="1 2">
    <name type="scientific">Rhabditophanes sp. KR3021</name>
    <dbReference type="NCBI Taxonomy" id="114890"/>
    <lineage>
        <taxon>Eukaryota</taxon>
        <taxon>Metazoa</taxon>
        <taxon>Ecdysozoa</taxon>
        <taxon>Nematoda</taxon>
        <taxon>Chromadorea</taxon>
        <taxon>Rhabditida</taxon>
        <taxon>Tylenchina</taxon>
        <taxon>Panagrolaimomorpha</taxon>
        <taxon>Strongyloidoidea</taxon>
        <taxon>Alloionematidae</taxon>
        <taxon>Rhabditophanes</taxon>
    </lineage>
</organism>